<dbReference type="InterPro" id="IPR029033">
    <property type="entry name" value="His_PPase_superfam"/>
</dbReference>
<dbReference type="AlphaFoldDB" id="A0A917E978"/>
<dbReference type="InterPro" id="IPR013078">
    <property type="entry name" value="His_Pase_superF_clade-1"/>
</dbReference>
<dbReference type="CDD" id="cd07067">
    <property type="entry name" value="HP_PGM_like"/>
    <property type="match status" value="1"/>
</dbReference>
<gene>
    <name evidence="1" type="ORF">GCM10010831_17540</name>
</gene>
<accession>A0A917E978</accession>
<organism evidence="1 2">
    <name type="scientific">Psychroflexus salis</name>
    <dbReference type="NCBI Taxonomy" id="1526574"/>
    <lineage>
        <taxon>Bacteria</taxon>
        <taxon>Pseudomonadati</taxon>
        <taxon>Bacteroidota</taxon>
        <taxon>Flavobacteriia</taxon>
        <taxon>Flavobacteriales</taxon>
        <taxon>Flavobacteriaceae</taxon>
        <taxon>Psychroflexus</taxon>
    </lineage>
</organism>
<keyword evidence="2" id="KW-1185">Reference proteome</keyword>
<evidence type="ECO:0000313" key="1">
    <source>
        <dbReference type="EMBL" id="GGE16732.1"/>
    </source>
</evidence>
<dbReference type="Gene3D" id="3.40.50.1240">
    <property type="entry name" value="Phosphoglycerate mutase-like"/>
    <property type="match status" value="1"/>
</dbReference>
<comment type="caution">
    <text evidence="1">The sequence shown here is derived from an EMBL/GenBank/DDBJ whole genome shotgun (WGS) entry which is preliminary data.</text>
</comment>
<dbReference type="EMBL" id="BMGL01000009">
    <property type="protein sequence ID" value="GGE16732.1"/>
    <property type="molecule type" value="Genomic_DNA"/>
</dbReference>
<proteinExistence type="predicted"/>
<dbReference type="Proteomes" id="UP000599688">
    <property type="component" value="Unassembled WGS sequence"/>
</dbReference>
<dbReference type="SUPFAM" id="SSF53254">
    <property type="entry name" value="Phosphoglycerate mutase-like"/>
    <property type="match status" value="1"/>
</dbReference>
<sequence length="187" mass="22267">MACQSDKEAPKGYINFETPEGVQPKVTNYYFIRHAEKDLTTKDDPQLTMKGVERASYWGEFFKDKALDQFYTTKYMRNFQTIIPIVHYYKKNPTNFNENRDSLFSKEFWQNTYGKNAVIVSHSNTTPAFCNEILREEKYAEISEEQYGNLYHIQIDERGKIKDTLLFFEEFELPENIRNQIREGFTE</sequence>
<reference evidence="1 2" key="1">
    <citation type="journal article" date="2014" name="Int. J. Syst. Evol. Microbiol.">
        <title>Complete genome sequence of Corynebacterium casei LMG S-19264T (=DSM 44701T), isolated from a smear-ripened cheese.</title>
        <authorList>
            <consortium name="US DOE Joint Genome Institute (JGI-PGF)"/>
            <person name="Walter F."/>
            <person name="Albersmeier A."/>
            <person name="Kalinowski J."/>
            <person name="Ruckert C."/>
        </authorList>
    </citation>
    <scope>NUCLEOTIDE SEQUENCE [LARGE SCALE GENOMIC DNA]</scope>
    <source>
        <strain evidence="1 2">CGMCC 1.12925</strain>
    </source>
</reference>
<name>A0A917E978_9FLAO</name>
<protein>
    <recommendedName>
        <fullName evidence="3">Histidine phosphatase superfamily (Branch 1)</fullName>
    </recommendedName>
</protein>
<dbReference type="Pfam" id="PF00300">
    <property type="entry name" value="His_Phos_1"/>
    <property type="match status" value="1"/>
</dbReference>
<evidence type="ECO:0008006" key="3">
    <source>
        <dbReference type="Google" id="ProtNLM"/>
    </source>
</evidence>
<evidence type="ECO:0000313" key="2">
    <source>
        <dbReference type="Proteomes" id="UP000599688"/>
    </source>
</evidence>